<dbReference type="AlphaFoldDB" id="A0A109MXF2"/>
<dbReference type="InterPro" id="IPR058608">
    <property type="entry name" value="NrnB_C"/>
</dbReference>
<name>A0A109MXF2_9BACI</name>
<dbReference type="InterPro" id="IPR038763">
    <property type="entry name" value="DHH_sf"/>
</dbReference>
<protein>
    <submittedName>
        <fullName evidence="2">Oligoribonuclease</fullName>
    </submittedName>
</protein>
<dbReference type="Gene3D" id="3.10.310.30">
    <property type="match status" value="1"/>
</dbReference>
<gene>
    <name evidence="2" type="ORF">AS888_20655</name>
</gene>
<dbReference type="Proteomes" id="UP000064189">
    <property type="component" value="Unassembled WGS sequence"/>
</dbReference>
<dbReference type="PANTHER" id="PTHR42146:SF1">
    <property type="entry name" value="OLIGORIBONUCLEASE NRNB"/>
    <property type="match status" value="1"/>
</dbReference>
<accession>A0A109MXF2</accession>
<dbReference type="EMBL" id="LNNH01000025">
    <property type="protein sequence ID" value="KWW17928.1"/>
    <property type="molecule type" value="Genomic_DNA"/>
</dbReference>
<evidence type="ECO:0000259" key="1">
    <source>
        <dbReference type="Pfam" id="PF26386"/>
    </source>
</evidence>
<feature type="domain" description="Oligoribonuclease NrnB C-terminal" evidence="1">
    <location>
        <begin position="323"/>
        <end position="386"/>
    </location>
</feature>
<organism evidence="2 3">
    <name type="scientific">Peribacillus simplex</name>
    <dbReference type="NCBI Taxonomy" id="1478"/>
    <lineage>
        <taxon>Bacteria</taxon>
        <taxon>Bacillati</taxon>
        <taxon>Bacillota</taxon>
        <taxon>Bacilli</taxon>
        <taxon>Bacillales</taxon>
        <taxon>Bacillaceae</taxon>
        <taxon>Peribacillus</taxon>
    </lineage>
</organism>
<reference evidence="2 3" key="1">
    <citation type="submission" date="2015-11" db="EMBL/GenBank/DDBJ databases">
        <title>Genome Sequence of Bacillus simplex strain VanAntwerpen2.</title>
        <authorList>
            <person name="Couger M.B."/>
        </authorList>
    </citation>
    <scope>NUCLEOTIDE SEQUENCE [LARGE SCALE GENOMIC DNA]</scope>
    <source>
        <strain evidence="2 3">VanAntwerpen02</strain>
    </source>
</reference>
<proteinExistence type="predicted"/>
<dbReference type="RefSeq" id="WP_061142570.1">
    <property type="nucleotide sequence ID" value="NZ_LNNH01000025.1"/>
</dbReference>
<sequence length="388" mass="44451">MYHLFTHNDLDGVGCGIVAKLAFGEEVVVSYNSIGRLNQNVGAFLEQAKIEDTLIVTDLSVDEDNEKMISQFVEDGGKAMLIDHHKSALHLNEHDWASVTVEQEDGKQTAATSLFYQYAIENKLLEPSSIVAEFVELVRQYDTWEWEVNKNATAKRLNDLFFMIPIEEFETKIAQKLSTGESFTFDEVEQTLLKVEESRVDRYINRKKREVYQATVGPHTAGVVHAESYHSELGNELSKEFSHLDYIAILMVGSKRISFRTIHDDIDVSDVAGKYDGGGHQKAAGCTMSEKAYSQFVEKTFFAEPLKRDAHKNQLNVKESPEGCLYSTREKQDIFIFEDEEEEWIVEINGKQQKKTFDTFGEAEKYMKRKYAAWLAHDERYEEFVNKG</sequence>
<dbReference type="Pfam" id="PF26386">
    <property type="entry name" value="NrnB_C"/>
    <property type="match status" value="1"/>
</dbReference>
<evidence type="ECO:0000313" key="2">
    <source>
        <dbReference type="EMBL" id="KWW17928.1"/>
    </source>
</evidence>
<keyword evidence="3" id="KW-1185">Reference proteome</keyword>
<dbReference type="SUPFAM" id="SSF64182">
    <property type="entry name" value="DHH phosphoesterases"/>
    <property type="match status" value="1"/>
</dbReference>
<dbReference type="InterPro" id="IPR052968">
    <property type="entry name" value="Nucleotide_metab_enz"/>
</dbReference>
<dbReference type="PANTHER" id="PTHR42146">
    <property type="entry name" value="3',5'-CYCLIC-NUCLEOTIDE PHOSPHODIESTERASE"/>
    <property type="match status" value="1"/>
</dbReference>
<comment type="caution">
    <text evidence="2">The sequence shown here is derived from an EMBL/GenBank/DDBJ whole genome shotgun (WGS) entry which is preliminary data.</text>
</comment>
<evidence type="ECO:0000313" key="3">
    <source>
        <dbReference type="Proteomes" id="UP000064189"/>
    </source>
</evidence>